<comment type="caution">
    <text evidence="1">The sequence shown here is derived from an EMBL/GenBank/DDBJ whole genome shotgun (WGS) entry which is preliminary data.</text>
</comment>
<dbReference type="Proteomes" id="UP000813444">
    <property type="component" value="Unassembled WGS sequence"/>
</dbReference>
<organism evidence="1 2">
    <name type="scientific">Stachybotrys elegans</name>
    <dbReference type="NCBI Taxonomy" id="80388"/>
    <lineage>
        <taxon>Eukaryota</taxon>
        <taxon>Fungi</taxon>
        <taxon>Dikarya</taxon>
        <taxon>Ascomycota</taxon>
        <taxon>Pezizomycotina</taxon>
        <taxon>Sordariomycetes</taxon>
        <taxon>Hypocreomycetidae</taxon>
        <taxon>Hypocreales</taxon>
        <taxon>Stachybotryaceae</taxon>
        <taxon>Stachybotrys</taxon>
    </lineage>
</organism>
<accession>A0A8K0T440</accession>
<dbReference type="AlphaFoldDB" id="A0A8K0T440"/>
<sequence length="113" mass="12460">MDTAYSHTQSPLPDPVPALGGACISGYLYFFHTSNLAILILLHAFHFLTHLPSFVCIRIGINIATPSLCPNILHMYYLCITLFSLQDSFPCFHFSSSSSSSPYLIIGICIPHP</sequence>
<keyword evidence="2" id="KW-1185">Reference proteome</keyword>
<evidence type="ECO:0000313" key="2">
    <source>
        <dbReference type="Proteomes" id="UP000813444"/>
    </source>
</evidence>
<protein>
    <submittedName>
        <fullName evidence="1">Uncharacterized protein</fullName>
    </submittedName>
</protein>
<proteinExistence type="predicted"/>
<dbReference type="EMBL" id="JAGPNK010000002">
    <property type="protein sequence ID" value="KAH7325722.1"/>
    <property type="molecule type" value="Genomic_DNA"/>
</dbReference>
<evidence type="ECO:0000313" key="1">
    <source>
        <dbReference type="EMBL" id="KAH7325722.1"/>
    </source>
</evidence>
<gene>
    <name evidence="1" type="ORF">B0I35DRAFT_117361</name>
</gene>
<name>A0A8K0T440_9HYPO</name>
<reference evidence="1" key="1">
    <citation type="journal article" date="2021" name="Nat. Commun.">
        <title>Genetic determinants of endophytism in the Arabidopsis root mycobiome.</title>
        <authorList>
            <person name="Mesny F."/>
            <person name="Miyauchi S."/>
            <person name="Thiergart T."/>
            <person name="Pickel B."/>
            <person name="Atanasova L."/>
            <person name="Karlsson M."/>
            <person name="Huettel B."/>
            <person name="Barry K.W."/>
            <person name="Haridas S."/>
            <person name="Chen C."/>
            <person name="Bauer D."/>
            <person name="Andreopoulos W."/>
            <person name="Pangilinan J."/>
            <person name="LaButti K."/>
            <person name="Riley R."/>
            <person name="Lipzen A."/>
            <person name="Clum A."/>
            <person name="Drula E."/>
            <person name="Henrissat B."/>
            <person name="Kohler A."/>
            <person name="Grigoriev I.V."/>
            <person name="Martin F.M."/>
            <person name="Hacquard S."/>
        </authorList>
    </citation>
    <scope>NUCLEOTIDE SEQUENCE</scope>
    <source>
        <strain evidence="1">MPI-CAGE-CH-0235</strain>
    </source>
</reference>